<evidence type="ECO:0000313" key="3">
    <source>
        <dbReference type="EMBL" id="GMI11226.1"/>
    </source>
</evidence>
<feature type="transmembrane region" description="Helical" evidence="2">
    <location>
        <begin position="1157"/>
        <end position="1177"/>
    </location>
</feature>
<feature type="transmembrane region" description="Helical" evidence="2">
    <location>
        <begin position="946"/>
        <end position="963"/>
    </location>
</feature>
<feature type="transmembrane region" description="Helical" evidence="2">
    <location>
        <begin position="876"/>
        <end position="895"/>
    </location>
</feature>
<keyword evidence="2" id="KW-0472">Membrane</keyword>
<feature type="transmembrane region" description="Helical" evidence="2">
    <location>
        <begin position="756"/>
        <end position="778"/>
    </location>
</feature>
<feature type="transmembrane region" description="Helical" evidence="2">
    <location>
        <begin position="1024"/>
        <end position="1044"/>
    </location>
</feature>
<keyword evidence="2" id="KW-1133">Transmembrane helix</keyword>
<feature type="transmembrane region" description="Helical" evidence="2">
    <location>
        <begin position="298"/>
        <end position="319"/>
    </location>
</feature>
<feature type="region of interest" description="Disordered" evidence="1">
    <location>
        <begin position="1"/>
        <end position="57"/>
    </location>
</feature>
<feature type="transmembrane region" description="Helical" evidence="2">
    <location>
        <begin position="604"/>
        <end position="623"/>
    </location>
</feature>
<feature type="compositionally biased region" description="Polar residues" evidence="1">
    <location>
        <begin position="32"/>
        <end position="51"/>
    </location>
</feature>
<feature type="transmembrane region" description="Helical" evidence="2">
    <location>
        <begin position="798"/>
        <end position="819"/>
    </location>
</feature>
<feature type="transmembrane region" description="Helical" evidence="2">
    <location>
        <begin position="635"/>
        <end position="654"/>
    </location>
</feature>
<protein>
    <submittedName>
        <fullName evidence="3">Uncharacterized protein</fullName>
    </submittedName>
</protein>
<evidence type="ECO:0000256" key="2">
    <source>
        <dbReference type="SAM" id="Phobius"/>
    </source>
</evidence>
<dbReference type="EMBL" id="BRXW01000159">
    <property type="protein sequence ID" value="GMI11226.1"/>
    <property type="molecule type" value="Genomic_DNA"/>
</dbReference>
<evidence type="ECO:0000256" key="1">
    <source>
        <dbReference type="SAM" id="MobiDB-lite"/>
    </source>
</evidence>
<name>A0A9W7KTY3_9STRA</name>
<gene>
    <name evidence="3" type="ORF">TrLO_g15549</name>
</gene>
<feature type="transmembrane region" description="Helical" evidence="2">
    <location>
        <begin position="256"/>
        <end position="275"/>
    </location>
</feature>
<reference evidence="4" key="1">
    <citation type="journal article" date="2023" name="Commun. Biol.">
        <title>Genome analysis of Parmales, the sister group of diatoms, reveals the evolutionary specialization of diatoms from phago-mixotrophs to photoautotrophs.</title>
        <authorList>
            <person name="Ban H."/>
            <person name="Sato S."/>
            <person name="Yoshikawa S."/>
            <person name="Yamada K."/>
            <person name="Nakamura Y."/>
            <person name="Ichinomiya M."/>
            <person name="Sato N."/>
            <person name="Blanc-Mathieu R."/>
            <person name="Endo H."/>
            <person name="Kuwata A."/>
            <person name="Ogata H."/>
        </authorList>
    </citation>
    <scope>NUCLEOTIDE SEQUENCE [LARGE SCALE GENOMIC DNA]</scope>
    <source>
        <strain evidence="4">NIES 3700</strain>
    </source>
</reference>
<feature type="transmembrane region" description="Helical" evidence="2">
    <location>
        <begin position="1080"/>
        <end position="1101"/>
    </location>
</feature>
<feature type="transmembrane region" description="Helical" evidence="2">
    <location>
        <begin position="470"/>
        <end position="487"/>
    </location>
</feature>
<feature type="transmembrane region" description="Helical" evidence="2">
    <location>
        <begin position="983"/>
        <end position="1003"/>
    </location>
</feature>
<accession>A0A9W7KTY3</accession>
<dbReference type="AlphaFoldDB" id="A0A9W7KTY3"/>
<feature type="transmembrane region" description="Helical" evidence="2">
    <location>
        <begin position="1121"/>
        <end position="1142"/>
    </location>
</feature>
<dbReference type="Proteomes" id="UP001165122">
    <property type="component" value="Unassembled WGS sequence"/>
</dbReference>
<evidence type="ECO:0000313" key="4">
    <source>
        <dbReference type="Proteomes" id="UP001165122"/>
    </source>
</evidence>
<keyword evidence="2" id="KW-0812">Transmembrane</keyword>
<feature type="transmembrane region" description="Helical" evidence="2">
    <location>
        <begin position="401"/>
        <end position="420"/>
    </location>
</feature>
<feature type="region of interest" description="Disordered" evidence="1">
    <location>
        <begin position="425"/>
        <end position="446"/>
    </location>
</feature>
<comment type="caution">
    <text evidence="3">The sequence shown here is derived from an EMBL/GenBank/DDBJ whole genome shotgun (WGS) entry which is preliminary data.</text>
</comment>
<feature type="transmembrane region" description="Helical" evidence="2">
    <location>
        <begin position="716"/>
        <end position="736"/>
    </location>
</feature>
<sequence length="1277" mass="146301">MPASPPSPSLSPLTSPPSIPRISEHNPLHLTPSPSTTLSGCTSITPSSEPAQGSEDVDLSQIDLSLTSERFKSSFKPTPSLKFFSVESGRVRKATKQDIFEEYDVQVEEARIASGLAWLSILFETGFVSLMLWSTLETKSTGDSTQVGLEILQTPSIKKYICLACIPFSRVFGFSVLFSNSEEHYGLRENTAMLILCIGHIIRAKSNDSHGHVDDFQPAYRKVLSFLVDIVLFYSFNKVRKRVSQTLTISEKEDFVYNLLPTIIVGIIVPLAYLVSETASCWGQNWNVDDPASVCHDIFVANDALSVAFLGAGFVYLITKPFFFKSYSMVNLVSFNFQSFRTHIQIVVFITSMYSALYLFSKSNEITGYSFVPGDMDANLEYYFEQKLGTFHITQAEKMQVFSNVIHLTFFLLTVSVALFENQGQPSSDQQAGELSSSETVRSSQRPPFKLPHYLRSKLMTLKSNELAPFYRYWSLMMLAIFIFEKYKEVMYRRWLFGVLWDHFRLYRDDICEGIDKGPRSHVTDYDCLKLPDDTIYSLTEYNDHLCDYFSCEAPYKTDPAKFYKTEVYEHVWIKFSQNMVWLMWIGLLVLSRPKAEMHLFSDSVYFLFVIFSHACIVYNSNIGITEDRHLQVDANLFGVMYSFLTFFVIYIVARRCRNYLGTHHNDSEVNVHLQRCIQIFLSTLPPVHFLYLEANFCNGVGSGSIACSRLAQCNFAVITNLVCSTIFFVFFNFTFKDIKLEDFLRVSPKIEGFDVIFRFVLMGFLQFFSMVIFGFRPRDTNQDPNETREEEGLMDDALLFFTPVLPTCWGILYMLYWFKMGHDHHVETTVGEDEEDVKSTCSFVVWDNINKRTSWIVEWFRVPADEMRLSPFLQWLFLFLGVLASIPFLIARAFQTGHEDTLLTLWTVELRMSGDLLIPVMILFLAIHQFSDLSSLDTIIKWKSIFILLVLLYIVDTATFFYQPPSFKKKTANIEDEKGGSWFGRQVVVCVSVVLLLVLIIVQKKRCLKLDDDAKRKHLFENVAYVSFSTIPTLTYLIAEYFACATRSISMNLVDLNEQDLPQEELVEAFITLNKCEGISYGLMPLVLLLVFSAIGKVAYPESSDDLKMKNIMTMSLHPFRMFQLVITSLQALIAIVMFGVRSEWQVDPWVEHLCTYYFIGTMFFFILEGFYTSFYKHNKQKRKARAFSSEEEDHNVDLEGGGDNGDTDSLHIKRRTLKARKKLGSKQSVWEGGTGGHVRTLAKDRTKRNLGNRREDDMMMGARGLGEGRLAPGIL</sequence>
<feature type="compositionally biased region" description="Pro residues" evidence="1">
    <location>
        <begin position="1"/>
        <end position="19"/>
    </location>
</feature>
<proteinExistence type="predicted"/>
<dbReference type="OrthoDB" id="10460705at2759"/>
<feature type="region of interest" description="Disordered" evidence="1">
    <location>
        <begin position="1188"/>
        <end position="1212"/>
    </location>
</feature>
<keyword evidence="4" id="KW-1185">Reference proteome</keyword>
<organism evidence="3 4">
    <name type="scientific">Triparma laevis f. longispina</name>
    <dbReference type="NCBI Taxonomy" id="1714387"/>
    <lineage>
        <taxon>Eukaryota</taxon>
        <taxon>Sar</taxon>
        <taxon>Stramenopiles</taxon>
        <taxon>Ochrophyta</taxon>
        <taxon>Bolidophyceae</taxon>
        <taxon>Parmales</taxon>
        <taxon>Triparmaceae</taxon>
        <taxon>Triparma</taxon>
    </lineage>
</organism>